<feature type="signal peptide" evidence="8">
    <location>
        <begin position="1"/>
        <end position="21"/>
    </location>
</feature>
<evidence type="ECO:0000256" key="1">
    <source>
        <dbReference type="ARBA" id="ARBA00001974"/>
    </source>
</evidence>
<dbReference type="STRING" id="106004.A0A1Y2D6V7"/>
<dbReference type="InterPro" id="IPR010795">
    <property type="entry name" value="Prenylcys_lyase"/>
</dbReference>
<dbReference type="Gene3D" id="3.50.50.60">
    <property type="entry name" value="FAD/NAD(P)-binding domain"/>
    <property type="match status" value="1"/>
</dbReference>
<keyword evidence="11" id="KW-1185">Reference proteome</keyword>
<comment type="similarity">
    <text evidence="2">Belongs to the prenylcysteine oxidase family.</text>
</comment>
<dbReference type="InterPro" id="IPR036188">
    <property type="entry name" value="FAD/NAD-bd_sf"/>
</dbReference>
<dbReference type="OrthoDB" id="437369at2759"/>
<evidence type="ECO:0000313" key="10">
    <source>
        <dbReference type="EMBL" id="ORY55012.1"/>
    </source>
</evidence>
<dbReference type="GO" id="GO:0030328">
    <property type="term" value="P:prenylcysteine catabolic process"/>
    <property type="evidence" value="ECO:0007669"/>
    <property type="project" value="InterPro"/>
</dbReference>
<dbReference type="AlphaFoldDB" id="A0A1Y2D6V7"/>
<keyword evidence="3" id="KW-0285">Flavoprotein</keyword>
<comment type="caution">
    <text evidence="10">The sequence shown here is derived from an EMBL/GenBank/DDBJ whole genome shotgun (WGS) entry which is preliminary data.</text>
</comment>
<dbReference type="GO" id="GO:0030327">
    <property type="term" value="P:prenylated protein catabolic process"/>
    <property type="evidence" value="ECO:0007669"/>
    <property type="project" value="TreeGrafter"/>
</dbReference>
<dbReference type="PANTHER" id="PTHR15944:SF0">
    <property type="entry name" value="PRENYLCYSTEINE LYASE DOMAIN-CONTAINING PROTEIN"/>
    <property type="match status" value="1"/>
</dbReference>
<accession>A0A1Y2D6V7</accession>
<evidence type="ECO:0000256" key="5">
    <source>
        <dbReference type="ARBA" id="ARBA00022827"/>
    </source>
</evidence>
<keyword evidence="5" id="KW-0274">FAD</keyword>
<evidence type="ECO:0000256" key="8">
    <source>
        <dbReference type="SAM" id="SignalP"/>
    </source>
</evidence>
<keyword evidence="6" id="KW-0560">Oxidoreductase</keyword>
<dbReference type="PANTHER" id="PTHR15944">
    <property type="entry name" value="FARNESYLCYSTEINE LYASE"/>
    <property type="match status" value="1"/>
</dbReference>
<gene>
    <name evidence="10" type="ORF">BCR35DRAFT_310205</name>
</gene>
<evidence type="ECO:0000256" key="7">
    <source>
        <dbReference type="ARBA" id="ARBA00023180"/>
    </source>
</evidence>
<keyword evidence="10" id="KW-0456">Lyase</keyword>
<keyword evidence="4 8" id="KW-0732">Signal</keyword>
<dbReference type="InParanoid" id="A0A1Y2D6V7"/>
<dbReference type="InterPro" id="IPR017046">
    <property type="entry name" value="Prenylcysteine_Oxase1"/>
</dbReference>
<proteinExistence type="inferred from homology"/>
<feature type="domain" description="Prenylcysteine lyase" evidence="9">
    <location>
        <begin position="177"/>
        <end position="530"/>
    </location>
</feature>
<evidence type="ECO:0000313" key="11">
    <source>
        <dbReference type="Proteomes" id="UP000193467"/>
    </source>
</evidence>
<dbReference type="EMBL" id="MCGR01000093">
    <property type="protein sequence ID" value="ORY55012.1"/>
    <property type="molecule type" value="Genomic_DNA"/>
</dbReference>
<dbReference type="GO" id="GO:0016829">
    <property type="term" value="F:lyase activity"/>
    <property type="evidence" value="ECO:0007669"/>
    <property type="project" value="UniProtKB-KW"/>
</dbReference>
<protein>
    <submittedName>
        <fullName evidence="10">Prenylcysteine lyase-domain-containing protein</fullName>
    </submittedName>
</protein>
<organism evidence="10 11">
    <name type="scientific">Leucosporidium creatinivorum</name>
    <dbReference type="NCBI Taxonomy" id="106004"/>
    <lineage>
        <taxon>Eukaryota</taxon>
        <taxon>Fungi</taxon>
        <taxon>Dikarya</taxon>
        <taxon>Basidiomycota</taxon>
        <taxon>Pucciniomycotina</taxon>
        <taxon>Microbotryomycetes</taxon>
        <taxon>Leucosporidiales</taxon>
        <taxon>Leucosporidium</taxon>
    </lineage>
</organism>
<dbReference type="SUPFAM" id="SSF51905">
    <property type="entry name" value="FAD/NAD(P)-binding domain"/>
    <property type="match status" value="1"/>
</dbReference>
<evidence type="ECO:0000256" key="4">
    <source>
        <dbReference type="ARBA" id="ARBA00022729"/>
    </source>
</evidence>
<dbReference type="Pfam" id="PF07156">
    <property type="entry name" value="Prenylcys_lyase"/>
    <property type="match status" value="1"/>
</dbReference>
<evidence type="ECO:0000256" key="3">
    <source>
        <dbReference type="ARBA" id="ARBA00022630"/>
    </source>
</evidence>
<dbReference type="GO" id="GO:0001735">
    <property type="term" value="F:prenylcysteine oxidase activity"/>
    <property type="evidence" value="ECO:0007669"/>
    <property type="project" value="InterPro"/>
</dbReference>
<reference evidence="10 11" key="1">
    <citation type="submission" date="2016-07" db="EMBL/GenBank/DDBJ databases">
        <title>Pervasive Adenine N6-methylation of Active Genes in Fungi.</title>
        <authorList>
            <consortium name="DOE Joint Genome Institute"/>
            <person name="Mondo S.J."/>
            <person name="Dannebaum R.O."/>
            <person name="Kuo R.C."/>
            <person name="Labutti K."/>
            <person name="Haridas S."/>
            <person name="Kuo A."/>
            <person name="Salamov A."/>
            <person name="Ahrendt S.R."/>
            <person name="Lipzen A."/>
            <person name="Sullivan W."/>
            <person name="Andreopoulos W.B."/>
            <person name="Clum A."/>
            <person name="Lindquist E."/>
            <person name="Daum C."/>
            <person name="Ramamoorthy G.K."/>
            <person name="Gryganskyi A."/>
            <person name="Culley D."/>
            <person name="Magnuson J.K."/>
            <person name="James T.Y."/>
            <person name="O'Malley M.A."/>
            <person name="Stajich J.E."/>
            <person name="Spatafora J.W."/>
            <person name="Visel A."/>
            <person name="Grigoriev I.V."/>
        </authorList>
    </citation>
    <scope>NUCLEOTIDE SEQUENCE [LARGE SCALE GENOMIC DNA]</scope>
    <source>
        <strain evidence="10 11">62-1032</strain>
    </source>
</reference>
<name>A0A1Y2D6V7_9BASI</name>
<sequence>MLVPSLLSLLLVPATVPTVTAQLLFPANVPSTPDGAAQIPFHLTHSHQAGELDLSGPRIAVIGGGAAGSSAAYFLAHFGREGPGIETDVTVFEKGEYIGGRSTVVWPWEEQPEIQPAEEGEEPVECGASIVVEANKNLHKAARVFNLTLLDYAGEEGTMSIWDGTQFVYSESKGWGWGYWDLAKMFWRYGRSPLKVRSLVKTTVSSFLRLYSPAFISSGAFSSLSSFATSTNLSYPSTLSGLDYFTTEGVSPLFTTELIAAATAVNYGTPVGEIHGTGALVSLAATGAVSVKGGNRRIFEAFLGASEARLKLSKTGKVVEIVKLDAAKGARAQWVVKTEAGAVILSAPFHQTSISIHNSPLPTLIPPQPYVNLHVTFIITNSSSPSPAYFNLPPTTSMPKSIFASFDTPSAESSPPAFNSLNYLRQLSSHTSSKFGEGDWHVVKMFSKSKLSAEVLGEIFGGKENVGRSWEKVWLAYPKLKPIVEAEKELAPVRPDEGFYYSNGFERLISTMETETVASFNAVSLLLQDFFGYTPPASWAEWGEQE</sequence>
<keyword evidence="7" id="KW-0325">Glycoprotein</keyword>
<evidence type="ECO:0000259" key="9">
    <source>
        <dbReference type="Pfam" id="PF07156"/>
    </source>
</evidence>
<evidence type="ECO:0000256" key="6">
    <source>
        <dbReference type="ARBA" id="ARBA00023002"/>
    </source>
</evidence>
<evidence type="ECO:0000256" key="2">
    <source>
        <dbReference type="ARBA" id="ARBA00009967"/>
    </source>
</evidence>
<dbReference type="Proteomes" id="UP000193467">
    <property type="component" value="Unassembled WGS sequence"/>
</dbReference>
<comment type="cofactor">
    <cofactor evidence="1">
        <name>FAD</name>
        <dbReference type="ChEBI" id="CHEBI:57692"/>
    </cofactor>
</comment>
<feature type="chain" id="PRO_5013028205" evidence="8">
    <location>
        <begin position="22"/>
        <end position="546"/>
    </location>
</feature>
<dbReference type="Pfam" id="PF13450">
    <property type="entry name" value="NAD_binding_8"/>
    <property type="match status" value="1"/>
</dbReference>